<organism evidence="2 3">
    <name type="scientific">Purpureocillium lilacinum</name>
    <name type="common">Paecilomyces lilacinus</name>
    <dbReference type="NCBI Taxonomy" id="33203"/>
    <lineage>
        <taxon>Eukaryota</taxon>
        <taxon>Fungi</taxon>
        <taxon>Dikarya</taxon>
        <taxon>Ascomycota</taxon>
        <taxon>Pezizomycotina</taxon>
        <taxon>Sordariomycetes</taxon>
        <taxon>Hypocreomycetidae</taxon>
        <taxon>Hypocreales</taxon>
        <taxon>Ophiocordycipitaceae</taxon>
        <taxon>Purpureocillium</taxon>
    </lineage>
</organism>
<sequence>MDSAKQDGSDTWITTKVKADLLCEKDIPGSDIKVGTSKGRVSLASDVAVTPAQKNHAVCIAQNVNGVESVISDGMKTE</sequence>
<dbReference type="InterPro" id="IPR007055">
    <property type="entry name" value="BON_dom"/>
</dbReference>
<dbReference type="EMBL" id="JAWRVI010000098">
    <property type="protein sequence ID" value="KAK4077558.1"/>
    <property type="molecule type" value="Genomic_DNA"/>
</dbReference>
<dbReference type="Proteomes" id="UP001287286">
    <property type="component" value="Unassembled WGS sequence"/>
</dbReference>
<reference evidence="2 3" key="1">
    <citation type="journal article" date="2024" name="Microbiol. Resour. Announc.">
        <title>Genome annotations for the ascomycete fungi Trichoderma harzianum, Trichoderma aggressivum, and Purpureocillium lilacinum.</title>
        <authorList>
            <person name="Beijen E.P.W."/>
            <person name="Ohm R.A."/>
        </authorList>
    </citation>
    <scope>NUCLEOTIDE SEQUENCE [LARGE SCALE GENOMIC DNA]</scope>
    <source>
        <strain evidence="2 3">CBS 150709</strain>
    </source>
</reference>
<name>A0ABR0BH60_PURLI</name>
<protein>
    <recommendedName>
        <fullName evidence="1">BON domain-containing protein</fullName>
    </recommendedName>
</protein>
<comment type="caution">
    <text evidence="2">The sequence shown here is derived from an EMBL/GenBank/DDBJ whole genome shotgun (WGS) entry which is preliminary data.</text>
</comment>
<dbReference type="PANTHER" id="PTHR34606:SF15">
    <property type="entry name" value="BON DOMAIN-CONTAINING PROTEIN"/>
    <property type="match status" value="1"/>
</dbReference>
<dbReference type="Pfam" id="PF04972">
    <property type="entry name" value="BON"/>
    <property type="match status" value="1"/>
</dbReference>
<evidence type="ECO:0000313" key="3">
    <source>
        <dbReference type="Proteomes" id="UP001287286"/>
    </source>
</evidence>
<proteinExistence type="predicted"/>
<dbReference type="PANTHER" id="PTHR34606">
    <property type="entry name" value="BON DOMAIN-CONTAINING PROTEIN"/>
    <property type="match status" value="1"/>
</dbReference>
<feature type="domain" description="BON" evidence="1">
    <location>
        <begin position="9"/>
        <end position="78"/>
    </location>
</feature>
<dbReference type="PROSITE" id="PS50914">
    <property type="entry name" value="BON"/>
    <property type="match status" value="1"/>
</dbReference>
<keyword evidence="3" id="KW-1185">Reference proteome</keyword>
<dbReference type="InterPro" id="IPR051686">
    <property type="entry name" value="Lipoprotein_DolP"/>
</dbReference>
<evidence type="ECO:0000313" key="2">
    <source>
        <dbReference type="EMBL" id="KAK4077558.1"/>
    </source>
</evidence>
<evidence type="ECO:0000259" key="1">
    <source>
        <dbReference type="PROSITE" id="PS50914"/>
    </source>
</evidence>
<gene>
    <name evidence="2" type="ORF">Purlil1_12320</name>
</gene>
<accession>A0ABR0BH60</accession>